<proteinExistence type="predicted"/>
<dbReference type="AlphaFoldDB" id="A0AAD4DKN5"/>
<name>A0AAD4DKN5_9FUNG</name>
<evidence type="ECO:0000313" key="2">
    <source>
        <dbReference type="Proteomes" id="UP001194580"/>
    </source>
</evidence>
<accession>A0AAD4DKN5</accession>
<protein>
    <submittedName>
        <fullName evidence="1">Uncharacterized protein</fullName>
    </submittedName>
</protein>
<reference evidence="1" key="1">
    <citation type="journal article" date="2020" name="Fungal Divers.">
        <title>Resolving the Mortierellaceae phylogeny through synthesis of multi-gene phylogenetics and phylogenomics.</title>
        <authorList>
            <person name="Vandepol N."/>
            <person name="Liber J."/>
            <person name="Desiro A."/>
            <person name="Na H."/>
            <person name="Kennedy M."/>
            <person name="Barry K."/>
            <person name="Grigoriev I.V."/>
            <person name="Miller A.N."/>
            <person name="O'Donnell K."/>
            <person name="Stajich J.E."/>
            <person name="Bonito G."/>
        </authorList>
    </citation>
    <scope>NUCLEOTIDE SEQUENCE</scope>
    <source>
        <strain evidence="1">NRRL 28262</strain>
    </source>
</reference>
<keyword evidence="2" id="KW-1185">Reference proteome</keyword>
<dbReference type="EMBL" id="JAAAIL010000061">
    <property type="protein sequence ID" value="KAG0280510.1"/>
    <property type="molecule type" value="Genomic_DNA"/>
</dbReference>
<gene>
    <name evidence="1" type="ORF">BGZ95_009830</name>
</gene>
<organism evidence="1 2">
    <name type="scientific">Linnemannia exigua</name>
    <dbReference type="NCBI Taxonomy" id="604196"/>
    <lineage>
        <taxon>Eukaryota</taxon>
        <taxon>Fungi</taxon>
        <taxon>Fungi incertae sedis</taxon>
        <taxon>Mucoromycota</taxon>
        <taxon>Mortierellomycotina</taxon>
        <taxon>Mortierellomycetes</taxon>
        <taxon>Mortierellales</taxon>
        <taxon>Mortierellaceae</taxon>
        <taxon>Linnemannia</taxon>
    </lineage>
</organism>
<comment type="caution">
    <text evidence="1">The sequence shown here is derived from an EMBL/GenBank/DDBJ whole genome shotgun (WGS) entry which is preliminary data.</text>
</comment>
<dbReference type="Proteomes" id="UP001194580">
    <property type="component" value="Unassembled WGS sequence"/>
</dbReference>
<evidence type="ECO:0000313" key="1">
    <source>
        <dbReference type="EMBL" id="KAG0280510.1"/>
    </source>
</evidence>
<sequence length="73" mass="8235">MAREHQRAINKAAEMLVFALIDSDSDFEDFALANYAYVSSTSYVDRPMGRLYPSFKNRFKKGPDILIGITGTL</sequence>